<evidence type="ECO:0000259" key="10">
    <source>
        <dbReference type="Pfam" id="PF15412"/>
    </source>
</evidence>
<organism evidence="11 12">
    <name type="scientific">Beauveria bassiana</name>
    <name type="common">White muscardine disease fungus</name>
    <name type="synonym">Tritirachium shiotae</name>
    <dbReference type="NCBI Taxonomy" id="176275"/>
    <lineage>
        <taxon>Eukaryota</taxon>
        <taxon>Fungi</taxon>
        <taxon>Dikarya</taxon>
        <taxon>Ascomycota</taxon>
        <taxon>Pezizomycotina</taxon>
        <taxon>Sordariomycetes</taxon>
        <taxon>Hypocreomycetidae</taxon>
        <taxon>Hypocreales</taxon>
        <taxon>Cordycipitaceae</taxon>
        <taxon>Beauveria</taxon>
    </lineage>
</organism>
<keyword evidence="3 7" id="KW-0227">DNA damage</keyword>
<dbReference type="InterPro" id="IPR029225">
    <property type="entry name" value="Nse4_Nse3-bd"/>
</dbReference>
<feature type="compositionally biased region" description="Polar residues" evidence="8">
    <location>
        <begin position="12"/>
        <end position="30"/>
    </location>
</feature>
<evidence type="ECO:0000256" key="4">
    <source>
        <dbReference type="ARBA" id="ARBA00023172"/>
    </source>
</evidence>
<dbReference type="GO" id="GO:0006281">
    <property type="term" value="P:DNA repair"/>
    <property type="evidence" value="ECO:0007669"/>
    <property type="project" value="UniProtKB-UniRule"/>
</dbReference>
<gene>
    <name evidence="11" type="primary">nse4</name>
    <name evidence="11" type="ORF">BM221_004909</name>
</gene>
<evidence type="ECO:0000256" key="1">
    <source>
        <dbReference type="ARBA" id="ARBA00004123"/>
    </source>
</evidence>
<evidence type="ECO:0000313" key="12">
    <source>
        <dbReference type="Proteomes" id="UP000235728"/>
    </source>
</evidence>
<dbReference type="InterPro" id="IPR014854">
    <property type="entry name" value="Nse4_C"/>
</dbReference>
<dbReference type="Pfam" id="PF08743">
    <property type="entry name" value="Nse4_C"/>
    <property type="match status" value="1"/>
</dbReference>
<dbReference type="GO" id="GO:0005634">
    <property type="term" value="C:nucleus"/>
    <property type="evidence" value="ECO:0007669"/>
    <property type="project" value="UniProtKB-SubCell"/>
</dbReference>
<evidence type="ECO:0000256" key="7">
    <source>
        <dbReference type="RuleBase" id="RU365071"/>
    </source>
</evidence>
<dbReference type="EMBL" id="MRVG01000005">
    <property type="protein sequence ID" value="PMB68334.1"/>
    <property type="molecule type" value="Genomic_DNA"/>
</dbReference>
<feature type="region of interest" description="Disordered" evidence="8">
    <location>
        <begin position="177"/>
        <end position="207"/>
    </location>
</feature>
<dbReference type="AlphaFoldDB" id="A0A2N6NM52"/>
<dbReference type="Proteomes" id="UP000235728">
    <property type="component" value="Unassembled WGS sequence"/>
</dbReference>
<comment type="subcellular location">
    <subcellularLocation>
        <location evidence="1 7">Nucleus</location>
    </subcellularLocation>
</comment>
<sequence length="452" mass="51303">MQADLPNERDTASSPPSAQQDPRRTVQCSAIGNKRKRNHGNAAVAANAASPASTPESTNSYDHDGDVYDPDQPLADRRKVQRSFRELLRDVTENSEEYLRSGSHGLYDTIIKANELTKQVRQTTEATIDSRLLVSTTDLSYRKTLRLTQDSLSRGVDVDEFVSKCITFMRQEREISDANGQQAEYDQEEGEEGERNSATQQRRQREIATGIDDTEDRDGDMMNWAELGRFACLPHSRRPALPGLLLGPLSVERNIRRVAKRSAPFKPNNLAETRPEILNIDDLAKKENDLTAICGKIFQQLQNMQEQVQEVVAEAIHDEMSDEEKIDIMHKHGLRRTGGIDLLRFVINPKSFGQTVENMFYVSFLIRDGRIEIEYDEYDLPALAHRESTAPVVREEHEDKSVRQSSAKHQAILSIDMQAWQDIVETLQIKEPMIEHRQETIDSGPGARGWYS</sequence>
<evidence type="ECO:0000256" key="8">
    <source>
        <dbReference type="SAM" id="MobiDB-lite"/>
    </source>
</evidence>
<keyword evidence="4 7" id="KW-0233">DNA recombination</keyword>
<keyword evidence="5 7" id="KW-0234">DNA repair</keyword>
<feature type="compositionally biased region" description="Basic and acidic residues" evidence="8">
    <location>
        <begin position="1"/>
        <end position="11"/>
    </location>
</feature>
<comment type="similarity">
    <text evidence="2 7">Belongs to the NSE4 family.</text>
</comment>
<protein>
    <recommendedName>
        <fullName evidence="7">Non-structural maintenance of chromosomes element 4</fullName>
    </recommendedName>
</protein>
<feature type="domain" description="Nse4/EID protein Nse3/MAGE-binding" evidence="10">
    <location>
        <begin position="129"/>
        <end position="182"/>
    </location>
</feature>
<evidence type="ECO:0000313" key="11">
    <source>
        <dbReference type="EMBL" id="PMB68334.1"/>
    </source>
</evidence>
<evidence type="ECO:0000256" key="3">
    <source>
        <dbReference type="ARBA" id="ARBA00022763"/>
    </source>
</evidence>
<comment type="function">
    <text evidence="7">Component of the SMC5-SMC6 complex, that promotes sister chromatid alignment after DNA damage and facilitates double-stranded DNA breaks (DSBs) repair via homologous recombination between sister chromatids.</text>
</comment>
<name>A0A2N6NM52_BEABA</name>
<dbReference type="OMA" id="FMGINRT"/>
<feature type="domain" description="Non-structural maintenance of chromosome element 4 C-terminal" evidence="9">
    <location>
        <begin position="340"/>
        <end position="434"/>
    </location>
</feature>
<evidence type="ECO:0000256" key="6">
    <source>
        <dbReference type="ARBA" id="ARBA00023242"/>
    </source>
</evidence>
<reference evidence="11 12" key="1">
    <citation type="journal article" date="2016" name="Appl. Microbiol. Biotechnol.">
        <title>Characterization of T-DNA insertion mutants with decreased virulence in the entomopathogenic fungus Beauveria bassiana JEF-007.</title>
        <authorList>
            <person name="Kim S."/>
            <person name="Lee S.J."/>
            <person name="Nai Y.S."/>
            <person name="Yu J.S."/>
            <person name="Lee M.R."/>
            <person name="Yang Y.T."/>
            <person name="Kim J.S."/>
        </authorList>
    </citation>
    <scope>NUCLEOTIDE SEQUENCE [LARGE SCALE GENOMIC DNA]</scope>
    <source>
        <strain evidence="11 12">JEF-007</strain>
    </source>
</reference>
<dbReference type="PANTHER" id="PTHR16140">
    <property type="entry name" value="NON-STRUCTURAL MAINTENANCE OF CHROMOSOMES ELEMENT 4"/>
    <property type="match status" value="1"/>
</dbReference>
<accession>A0A2N6NM52</accession>
<feature type="region of interest" description="Disordered" evidence="8">
    <location>
        <begin position="1"/>
        <end position="77"/>
    </location>
</feature>
<dbReference type="InterPro" id="IPR027786">
    <property type="entry name" value="Nse4/EID"/>
</dbReference>
<dbReference type="Pfam" id="PF15412">
    <property type="entry name" value="Nse4-Nse3_bdg"/>
    <property type="match status" value="1"/>
</dbReference>
<dbReference type="PANTHER" id="PTHR16140:SF0">
    <property type="entry name" value="NON-STRUCTURAL MAINTENANCE OF CHROMOSOMES ELEMENT 4"/>
    <property type="match status" value="1"/>
</dbReference>
<comment type="caution">
    <text evidence="11">The sequence shown here is derived from an EMBL/GenBank/DDBJ whole genome shotgun (WGS) entry which is preliminary data.</text>
</comment>
<evidence type="ECO:0000256" key="2">
    <source>
        <dbReference type="ARBA" id="ARBA00008997"/>
    </source>
</evidence>
<comment type="subunit">
    <text evidence="7">Component of the SMC5-SMC6 complex.</text>
</comment>
<dbReference type="GO" id="GO:0030915">
    <property type="term" value="C:Smc5-Smc6 complex"/>
    <property type="evidence" value="ECO:0007669"/>
    <property type="project" value="UniProtKB-UniRule"/>
</dbReference>
<dbReference type="GO" id="GO:0006310">
    <property type="term" value="P:DNA recombination"/>
    <property type="evidence" value="ECO:0007669"/>
    <property type="project" value="UniProtKB-UniRule"/>
</dbReference>
<proteinExistence type="inferred from homology"/>
<feature type="compositionally biased region" description="Low complexity" evidence="8">
    <location>
        <begin position="41"/>
        <end position="60"/>
    </location>
</feature>
<keyword evidence="6 7" id="KW-0539">Nucleus</keyword>
<evidence type="ECO:0000256" key="5">
    <source>
        <dbReference type="ARBA" id="ARBA00023204"/>
    </source>
</evidence>
<evidence type="ECO:0000259" key="9">
    <source>
        <dbReference type="Pfam" id="PF08743"/>
    </source>
</evidence>